<name>N8W905_9GAMM</name>
<feature type="domain" description="Inner membrane protein YqiJ OB-fold" evidence="2">
    <location>
        <begin position="137"/>
        <end position="195"/>
    </location>
</feature>
<gene>
    <name evidence="3" type="ORF">F966_03110</name>
</gene>
<dbReference type="STRING" id="1144672.F966_03110"/>
<keyword evidence="1" id="KW-0812">Transmembrane</keyword>
<dbReference type="Pfam" id="PF07290">
    <property type="entry name" value="YqiJ_OB"/>
    <property type="match status" value="1"/>
</dbReference>
<evidence type="ECO:0000256" key="1">
    <source>
        <dbReference type="SAM" id="Phobius"/>
    </source>
</evidence>
<dbReference type="Proteomes" id="UP000013209">
    <property type="component" value="Unassembled WGS sequence"/>
</dbReference>
<dbReference type="AlphaFoldDB" id="N8W905"/>
<evidence type="ECO:0000313" key="3">
    <source>
        <dbReference type="EMBL" id="ENV08436.1"/>
    </source>
</evidence>
<evidence type="ECO:0000259" key="2">
    <source>
        <dbReference type="Pfam" id="PF07290"/>
    </source>
</evidence>
<dbReference type="EMBL" id="APPH01000015">
    <property type="protein sequence ID" value="ENV08436.1"/>
    <property type="molecule type" value="Genomic_DNA"/>
</dbReference>
<organism evidence="3 4">
    <name type="scientific">Acinetobacter higginsii</name>
    <dbReference type="NCBI Taxonomy" id="70347"/>
    <lineage>
        <taxon>Bacteria</taxon>
        <taxon>Pseudomonadati</taxon>
        <taxon>Pseudomonadota</taxon>
        <taxon>Gammaproteobacteria</taxon>
        <taxon>Moraxellales</taxon>
        <taxon>Moraxellaceae</taxon>
        <taxon>Acinetobacter</taxon>
    </lineage>
</organism>
<feature type="transmembrane region" description="Helical" evidence="1">
    <location>
        <begin position="20"/>
        <end position="42"/>
    </location>
</feature>
<dbReference type="eggNOG" id="ENOG50338VJ">
    <property type="taxonomic scope" value="Bacteria"/>
</dbReference>
<dbReference type="PATRIC" id="fig|1144672.3.peg.2991"/>
<protein>
    <recommendedName>
        <fullName evidence="2">Inner membrane protein YqiJ OB-fold domain-containing protein</fullName>
    </recommendedName>
</protein>
<keyword evidence="1" id="KW-0472">Membrane</keyword>
<keyword evidence="1" id="KW-1133">Transmembrane helix</keyword>
<accession>N8W905</accession>
<feature type="transmembrane region" description="Helical" evidence="1">
    <location>
        <begin position="69"/>
        <end position="93"/>
    </location>
</feature>
<evidence type="ECO:0000313" key="4">
    <source>
        <dbReference type="Proteomes" id="UP000013209"/>
    </source>
</evidence>
<dbReference type="HOGENOM" id="CLU_1340819_0_0_6"/>
<proteinExistence type="predicted"/>
<feature type="transmembrane region" description="Helical" evidence="1">
    <location>
        <begin position="99"/>
        <end position="119"/>
    </location>
</feature>
<dbReference type="RefSeq" id="WP_004806753.1">
    <property type="nucleotide sequence ID" value="NZ_KB849440.1"/>
</dbReference>
<comment type="caution">
    <text evidence="3">The sequence shown here is derived from an EMBL/GenBank/DDBJ whole genome shotgun (WGS) entry which is preliminary data.</text>
</comment>
<dbReference type="InterPro" id="IPR010840">
    <property type="entry name" value="YqiJ_OB"/>
</dbReference>
<sequence length="210" mass="24183">MNSAMTEFFLNYYNYYLMPFHMSVVALIVLSIAETIGIVIGLRPSHLVKKLTPEWLLNSPLLDVKFSKYLIFVFLLINFSFAGYFLELSFFALQHYFISPYYLFVPALIIDIFFTVFMIHCLDQVIKPKVIHTHTNLVGRLATISTGNARPGFSAQARVRDEFGQLYYVQVEPEYGELELQSQVLLISQKSNSHYLAKKISLSNNLFTPD</sequence>
<reference evidence="3 4" key="1">
    <citation type="submission" date="2013-02" db="EMBL/GenBank/DDBJ databases">
        <title>The Genome Sequence of Acinetobacter sp. CIP 56.2.</title>
        <authorList>
            <consortium name="The Broad Institute Genome Sequencing Platform"/>
            <consortium name="The Broad Institute Genome Sequencing Center for Infectious Disease"/>
            <person name="Cerqueira G."/>
            <person name="Feldgarden M."/>
            <person name="Courvalin P."/>
            <person name="Perichon B."/>
            <person name="Grillot-Courvalin C."/>
            <person name="Clermont D."/>
            <person name="Rocha E."/>
            <person name="Yoon E.-J."/>
            <person name="Nemec A."/>
            <person name="Walker B."/>
            <person name="Young S.K."/>
            <person name="Zeng Q."/>
            <person name="Gargeya S."/>
            <person name="Fitzgerald M."/>
            <person name="Haas B."/>
            <person name="Abouelleil A."/>
            <person name="Alvarado L."/>
            <person name="Arachchi H.M."/>
            <person name="Berlin A.M."/>
            <person name="Chapman S.B."/>
            <person name="Dewar J."/>
            <person name="Goldberg J."/>
            <person name="Griggs A."/>
            <person name="Gujja S."/>
            <person name="Hansen M."/>
            <person name="Howarth C."/>
            <person name="Imamovic A."/>
            <person name="Larimer J."/>
            <person name="McCowan C."/>
            <person name="Murphy C."/>
            <person name="Neiman D."/>
            <person name="Pearson M."/>
            <person name="Priest M."/>
            <person name="Roberts A."/>
            <person name="Saif S."/>
            <person name="Shea T."/>
            <person name="Sisk P."/>
            <person name="Sykes S."/>
            <person name="Wortman J."/>
            <person name="Nusbaum C."/>
            <person name="Birren B."/>
        </authorList>
    </citation>
    <scope>NUCLEOTIDE SEQUENCE [LARGE SCALE GENOMIC DNA]</scope>
    <source>
        <strain evidence="3 4">CIP 56.2</strain>
    </source>
</reference>